<keyword evidence="4 6" id="KW-1133">Transmembrane helix</keyword>
<comment type="subcellular location">
    <subcellularLocation>
        <location evidence="1 6">Cell membrane</location>
        <topology evidence="1 6">Multi-pass membrane protein</topology>
    </subcellularLocation>
</comment>
<dbReference type="Proteomes" id="UP001257277">
    <property type="component" value="Unassembled WGS sequence"/>
</dbReference>
<gene>
    <name evidence="8" type="ORF">RQM59_14195</name>
</gene>
<evidence type="ECO:0000256" key="4">
    <source>
        <dbReference type="ARBA" id="ARBA00022989"/>
    </source>
</evidence>
<evidence type="ECO:0000256" key="5">
    <source>
        <dbReference type="ARBA" id="ARBA00023136"/>
    </source>
</evidence>
<keyword evidence="9" id="KW-1185">Reference proteome</keyword>
<evidence type="ECO:0000256" key="1">
    <source>
        <dbReference type="ARBA" id="ARBA00004651"/>
    </source>
</evidence>
<dbReference type="InterPro" id="IPR032816">
    <property type="entry name" value="VTT_dom"/>
</dbReference>
<feature type="transmembrane region" description="Helical" evidence="6">
    <location>
        <begin position="7"/>
        <end position="27"/>
    </location>
</feature>
<organism evidence="8 9">
    <name type="scientific">Asprobacillus argus</name>
    <dbReference type="NCBI Taxonomy" id="3076534"/>
    <lineage>
        <taxon>Bacteria</taxon>
        <taxon>Pseudomonadati</taxon>
        <taxon>Bacteroidota</taxon>
        <taxon>Flavobacteriia</taxon>
        <taxon>Flavobacteriales</taxon>
        <taxon>Flavobacteriaceae</taxon>
        <taxon>Asprobacillus</taxon>
    </lineage>
</organism>
<comment type="similarity">
    <text evidence="6">Belongs to the TVP38/TMEM64 family.</text>
</comment>
<protein>
    <recommendedName>
        <fullName evidence="6">TVP38/TMEM64 family membrane protein</fullName>
    </recommendedName>
</protein>
<feature type="transmembrane region" description="Helical" evidence="6">
    <location>
        <begin position="80"/>
        <end position="101"/>
    </location>
</feature>
<dbReference type="PANTHER" id="PTHR12677:SF59">
    <property type="entry name" value="GOLGI APPARATUS MEMBRANE PROTEIN TVP38-RELATED"/>
    <property type="match status" value="1"/>
</dbReference>
<reference evidence="8 9" key="1">
    <citation type="submission" date="2023-09" db="EMBL/GenBank/DDBJ databases">
        <title>Novel taxa isolated from Blanes Bay.</title>
        <authorList>
            <person name="Rey-Velasco X."/>
            <person name="Lucena T."/>
        </authorList>
    </citation>
    <scope>NUCLEOTIDE SEQUENCE [LARGE SCALE GENOMIC DNA]</scope>
    <source>
        <strain evidence="8 9">S356</strain>
    </source>
</reference>
<dbReference type="EMBL" id="JAVTTO010000007">
    <property type="protein sequence ID" value="MDT7833533.1"/>
    <property type="molecule type" value="Genomic_DNA"/>
</dbReference>
<evidence type="ECO:0000256" key="6">
    <source>
        <dbReference type="RuleBase" id="RU366058"/>
    </source>
</evidence>
<feature type="transmembrane region" description="Helical" evidence="6">
    <location>
        <begin position="162"/>
        <end position="181"/>
    </location>
</feature>
<feature type="transmembrane region" description="Helical" evidence="6">
    <location>
        <begin position="47"/>
        <end position="73"/>
    </location>
</feature>
<dbReference type="Pfam" id="PF09335">
    <property type="entry name" value="VTT_dom"/>
    <property type="match status" value="1"/>
</dbReference>
<accession>A0ABU3LJ67</accession>
<evidence type="ECO:0000313" key="9">
    <source>
        <dbReference type="Proteomes" id="UP001257277"/>
    </source>
</evidence>
<evidence type="ECO:0000313" key="8">
    <source>
        <dbReference type="EMBL" id="MDT7833533.1"/>
    </source>
</evidence>
<keyword evidence="3 6" id="KW-0812">Transmembrane</keyword>
<name>A0ABU3LJ67_9FLAO</name>
<keyword evidence="5 6" id="KW-0472">Membrane</keyword>
<dbReference type="RefSeq" id="WP_349242786.1">
    <property type="nucleotide sequence ID" value="NZ_JAVTTO010000007.1"/>
</dbReference>
<keyword evidence="2 6" id="KW-1003">Cell membrane</keyword>
<dbReference type="InterPro" id="IPR015414">
    <property type="entry name" value="TMEM64"/>
</dbReference>
<evidence type="ECO:0000256" key="3">
    <source>
        <dbReference type="ARBA" id="ARBA00022692"/>
    </source>
</evidence>
<dbReference type="PANTHER" id="PTHR12677">
    <property type="entry name" value="GOLGI APPARATUS MEMBRANE PROTEIN TVP38-RELATED"/>
    <property type="match status" value="1"/>
</dbReference>
<feature type="transmembrane region" description="Helical" evidence="6">
    <location>
        <begin position="132"/>
        <end position="150"/>
    </location>
</feature>
<sequence length="189" mass="21401">MPRKGKIVIYSIWVVIIVVLAILYFLSPETFSPKSITEFVKTFNSEMLWIYILLSLIRGFFLIPSTPFVLAGALLFPGRLLLILVISMIGIMLSATCIYYFSDFLGFSKRLDHRFSSKVNAWRSRFSSSKSVLFIAGWSLLPVVPTDFICYAGGILKAPFKYIFTGVFIGELILCSIYIYFGSNVLQLL</sequence>
<feature type="domain" description="VTT" evidence="7">
    <location>
        <begin position="63"/>
        <end position="183"/>
    </location>
</feature>
<evidence type="ECO:0000259" key="7">
    <source>
        <dbReference type="Pfam" id="PF09335"/>
    </source>
</evidence>
<comment type="caution">
    <text evidence="8">The sequence shown here is derived from an EMBL/GenBank/DDBJ whole genome shotgun (WGS) entry which is preliminary data.</text>
</comment>
<proteinExistence type="inferred from homology"/>
<evidence type="ECO:0000256" key="2">
    <source>
        <dbReference type="ARBA" id="ARBA00022475"/>
    </source>
</evidence>